<accession>A0A066XEV3</accession>
<dbReference type="PROSITE" id="PS00108">
    <property type="entry name" value="PROTEIN_KINASE_ST"/>
    <property type="match status" value="1"/>
</dbReference>
<dbReference type="PANTHER" id="PTHR44167:SF30">
    <property type="entry name" value="PHOSPHORYLASE KINASE"/>
    <property type="match status" value="1"/>
</dbReference>
<dbReference type="Proteomes" id="UP000027238">
    <property type="component" value="Unassembled WGS sequence"/>
</dbReference>
<dbReference type="InterPro" id="IPR011009">
    <property type="entry name" value="Kinase-like_dom_sf"/>
</dbReference>
<dbReference type="AlphaFoldDB" id="A0A066XEV3"/>
<protein>
    <submittedName>
        <fullName evidence="2">Putative calcium/calmodulin dependent protein kinase</fullName>
    </submittedName>
</protein>
<organism evidence="2 3">
    <name type="scientific">Colletotrichum sublineola</name>
    <name type="common">Sorghum anthracnose fungus</name>
    <dbReference type="NCBI Taxonomy" id="1173701"/>
    <lineage>
        <taxon>Eukaryota</taxon>
        <taxon>Fungi</taxon>
        <taxon>Dikarya</taxon>
        <taxon>Ascomycota</taxon>
        <taxon>Pezizomycotina</taxon>
        <taxon>Sordariomycetes</taxon>
        <taxon>Hypocreomycetidae</taxon>
        <taxon>Glomerellales</taxon>
        <taxon>Glomerellaceae</taxon>
        <taxon>Colletotrichum</taxon>
        <taxon>Colletotrichum graminicola species complex</taxon>
    </lineage>
</organism>
<proteinExistence type="predicted"/>
<dbReference type="GO" id="GO:0005524">
    <property type="term" value="F:ATP binding"/>
    <property type="evidence" value="ECO:0007669"/>
    <property type="project" value="InterPro"/>
</dbReference>
<evidence type="ECO:0000313" key="2">
    <source>
        <dbReference type="EMBL" id="KDN64560.1"/>
    </source>
</evidence>
<dbReference type="OrthoDB" id="4062651at2759"/>
<feature type="domain" description="Protein kinase" evidence="1">
    <location>
        <begin position="1"/>
        <end position="317"/>
    </location>
</feature>
<dbReference type="SMART" id="SM00220">
    <property type="entry name" value="S_TKc"/>
    <property type="match status" value="1"/>
</dbReference>
<dbReference type="eggNOG" id="KOG0033">
    <property type="taxonomic scope" value="Eukaryota"/>
</dbReference>
<evidence type="ECO:0000259" key="1">
    <source>
        <dbReference type="PROSITE" id="PS50011"/>
    </source>
</evidence>
<keyword evidence="2" id="KW-0808">Transferase</keyword>
<dbReference type="SUPFAM" id="SSF56112">
    <property type="entry name" value="Protein kinase-like (PK-like)"/>
    <property type="match status" value="1"/>
</dbReference>
<keyword evidence="2" id="KW-0418">Kinase</keyword>
<gene>
    <name evidence="2" type="ORF">CSUB01_12659</name>
</gene>
<dbReference type="OMA" id="WARSRQN"/>
<dbReference type="GO" id="GO:0005634">
    <property type="term" value="C:nucleus"/>
    <property type="evidence" value="ECO:0007669"/>
    <property type="project" value="TreeGrafter"/>
</dbReference>
<dbReference type="STRING" id="1173701.A0A066XEV3"/>
<name>A0A066XEV3_COLSU</name>
<dbReference type="GO" id="GO:0044773">
    <property type="term" value="P:mitotic DNA damage checkpoint signaling"/>
    <property type="evidence" value="ECO:0007669"/>
    <property type="project" value="TreeGrafter"/>
</dbReference>
<evidence type="ECO:0000313" key="3">
    <source>
        <dbReference type="Proteomes" id="UP000027238"/>
    </source>
</evidence>
<dbReference type="Pfam" id="PF00069">
    <property type="entry name" value="Pkinase"/>
    <property type="match status" value="1"/>
</dbReference>
<dbReference type="PROSITE" id="PS50011">
    <property type="entry name" value="PROTEIN_KINASE_DOM"/>
    <property type="match status" value="1"/>
</dbReference>
<dbReference type="EMBL" id="JMSE01001125">
    <property type="protein sequence ID" value="KDN64560.1"/>
    <property type="molecule type" value="Genomic_DNA"/>
</dbReference>
<dbReference type="InterPro" id="IPR000719">
    <property type="entry name" value="Prot_kinase_dom"/>
</dbReference>
<dbReference type="Gene3D" id="1.10.510.10">
    <property type="entry name" value="Transferase(Phosphotransferase) domain 1"/>
    <property type="match status" value="1"/>
</dbReference>
<dbReference type="HOGENOM" id="CLU_054430_0_1_1"/>
<reference evidence="3" key="1">
    <citation type="journal article" date="2014" name="Genome Announc.">
        <title>Draft genome sequence of Colletotrichum sublineola, a destructive pathogen of cultivated sorghum.</title>
        <authorList>
            <person name="Baroncelli R."/>
            <person name="Sanz-Martin J.M."/>
            <person name="Rech G.E."/>
            <person name="Sukno S.A."/>
            <person name="Thon M.R."/>
        </authorList>
    </citation>
    <scope>NUCLEOTIDE SEQUENCE [LARGE SCALE GENOMIC DNA]</scope>
    <source>
        <strain evidence="3">TX430BB</strain>
    </source>
</reference>
<dbReference type="InterPro" id="IPR008271">
    <property type="entry name" value="Ser/Thr_kinase_AS"/>
</dbReference>
<comment type="caution">
    <text evidence="2">The sequence shown here is derived from an EMBL/GenBank/DDBJ whole genome shotgun (WGS) entry which is preliminary data.</text>
</comment>
<dbReference type="PANTHER" id="PTHR44167">
    <property type="entry name" value="OVARIAN-SPECIFIC SERINE/THREONINE-PROTEIN KINASE LOK-RELATED"/>
    <property type="match status" value="1"/>
</dbReference>
<sequence length="323" mass="36545">MSLSKTEPFPVGSVLHGRSGRRYGIQEILSEQRDPLLCVYKASAGAENFVLKDIIPGELEYQQSLQSSVASCSNLRTSIDTIPEFELLVYRFLAGDLLQISQKALSKATRKSILKSALSGLVVLHEKGIIHTDIKPNNILIDYEDATRDDITIHGVQISDLEDAVILPSGKNLKGCLCGNQLWRSPESWARARQNTPSDVFSFGVLTIYVMLNDMIFRVSDDELSSEEAWRHILRRHISYFGDETGLKGLLQHIGEDNLFFQRLIDLAAGFDADSPRKPFTMWRYVDAELRDLITKMTNLDPARRITAREALQHPWFQQTDLH</sequence>
<keyword evidence="3" id="KW-1185">Reference proteome</keyword>
<dbReference type="GO" id="GO:0004674">
    <property type="term" value="F:protein serine/threonine kinase activity"/>
    <property type="evidence" value="ECO:0007669"/>
    <property type="project" value="TreeGrafter"/>
</dbReference>